<feature type="chain" id="PRO_5047027477" evidence="4">
    <location>
        <begin position="32"/>
        <end position="880"/>
    </location>
</feature>
<feature type="signal peptide" evidence="4">
    <location>
        <begin position="1"/>
        <end position="31"/>
    </location>
</feature>
<dbReference type="SUPFAM" id="SSF48452">
    <property type="entry name" value="TPR-like"/>
    <property type="match status" value="3"/>
</dbReference>
<feature type="compositionally biased region" description="Low complexity" evidence="3">
    <location>
        <begin position="867"/>
        <end position="880"/>
    </location>
</feature>
<dbReference type="InterPro" id="IPR011990">
    <property type="entry name" value="TPR-like_helical_dom_sf"/>
</dbReference>
<proteinExistence type="predicted"/>
<dbReference type="Gene3D" id="1.25.40.10">
    <property type="entry name" value="Tetratricopeptide repeat domain"/>
    <property type="match status" value="5"/>
</dbReference>
<name>A0ABV6T7T8_9RHOB</name>
<evidence type="ECO:0000313" key="6">
    <source>
        <dbReference type="Proteomes" id="UP001589920"/>
    </source>
</evidence>
<feature type="compositionally biased region" description="Low complexity" evidence="3">
    <location>
        <begin position="822"/>
        <end position="859"/>
    </location>
</feature>
<feature type="region of interest" description="Disordered" evidence="3">
    <location>
        <begin position="822"/>
        <end position="880"/>
    </location>
</feature>
<dbReference type="Pfam" id="PF14559">
    <property type="entry name" value="TPR_19"/>
    <property type="match status" value="2"/>
</dbReference>
<dbReference type="SMART" id="SM00028">
    <property type="entry name" value="TPR"/>
    <property type="match status" value="7"/>
</dbReference>
<reference evidence="5 6" key="1">
    <citation type="submission" date="2024-09" db="EMBL/GenBank/DDBJ databases">
        <authorList>
            <person name="Sun Q."/>
            <person name="Mori K."/>
        </authorList>
    </citation>
    <scope>NUCLEOTIDE SEQUENCE [LARGE SCALE GENOMIC DNA]</scope>
    <source>
        <strain evidence="5 6">KCTC 42086</strain>
    </source>
</reference>
<dbReference type="PANTHER" id="PTHR45586:SF1">
    <property type="entry name" value="LIPOPOLYSACCHARIDE ASSEMBLY PROTEIN B"/>
    <property type="match status" value="1"/>
</dbReference>
<keyword evidence="1" id="KW-0677">Repeat</keyword>
<accession>A0ABV6T7T8</accession>
<dbReference type="InterPro" id="IPR019734">
    <property type="entry name" value="TPR_rpt"/>
</dbReference>
<keyword evidence="6" id="KW-1185">Reference proteome</keyword>
<gene>
    <name evidence="5" type="ORF">ACFHYO_14630</name>
</gene>
<dbReference type="PANTHER" id="PTHR45586">
    <property type="entry name" value="TPR REPEAT-CONTAINING PROTEIN PA4667"/>
    <property type="match status" value="1"/>
</dbReference>
<evidence type="ECO:0000313" key="5">
    <source>
        <dbReference type="EMBL" id="MFC0813337.1"/>
    </source>
</evidence>
<dbReference type="InterPro" id="IPR051012">
    <property type="entry name" value="CellSynth/LPSAsmb/PSIAsmb"/>
</dbReference>
<keyword evidence="4" id="KW-0732">Signal</keyword>
<evidence type="ECO:0000256" key="1">
    <source>
        <dbReference type="ARBA" id="ARBA00022737"/>
    </source>
</evidence>
<keyword evidence="2" id="KW-0802">TPR repeat</keyword>
<dbReference type="EMBL" id="JBHMQU010000081">
    <property type="protein sequence ID" value="MFC0813337.1"/>
    <property type="molecule type" value="Genomic_DNA"/>
</dbReference>
<organism evidence="5 6">
    <name type="scientific">Paracoccus panacisoli</name>
    <dbReference type="NCBI Taxonomy" id="1510163"/>
    <lineage>
        <taxon>Bacteria</taxon>
        <taxon>Pseudomonadati</taxon>
        <taxon>Pseudomonadota</taxon>
        <taxon>Alphaproteobacteria</taxon>
        <taxon>Rhodobacterales</taxon>
        <taxon>Paracoccaceae</taxon>
        <taxon>Paracoccus</taxon>
    </lineage>
</organism>
<dbReference type="RefSeq" id="WP_394321352.1">
    <property type="nucleotide sequence ID" value="NZ_JBHMQU010000081.1"/>
</dbReference>
<dbReference type="Proteomes" id="UP001589920">
    <property type="component" value="Unassembled WGS sequence"/>
</dbReference>
<sequence length="880" mass="93918">MTPPSSTRDLRTRFRPLLTSAMALGLCVTLAACKTSAEKAAEYYQSALQLVEQGDTDRAIVQLRNVFNIDGTHYEARRKLAELLLARGKVSDAYSQYLRLAEQYPDDLDVRLALAQLAFDANRRDEFDRHAARAVELAPQDPRVRAVDLAQRYTAATQAEDVATRNALVTDAEALLPTLPDDRMLLAMIVDKAARDRDLDKAGPLIDRLIELRPDNPMYYRQRLALLAEKGDMAGVERQLRQMIETFPSDPQYKGDLIGFYLSENQPDKAEAYLRELVAAAPPAESGPRLDLIRFVEEHRGPEAARTELDKILAEGGDPLVFGMLRAGFDFREGQQAEAIAQIEKLLEGITPTDQTRDYKTQLARMLLATGDEVAARQQVEQILAENPAHPGALRMKADWDIRAGDTDAAVAALRTVLDQKPDDVEALTLMSDAYRNAGQPDLSRDLLAQAATASGNAPEPSLRLAELLLSEQRYRPAEDALIAALRLTPANLALLETLGRVYVAMPDNLRAGDVVRRLREIGGDEAELAATRIEVARRASSGGSEAALAYLEELAGSADAGLVEKLQLIQARLATGNVAGALEAAEALAATAPEDRRVQMALAAVQQANGNAEAARGIYQSLISADPKDVQPYMALMRLESGLGDAEAARAVVDQGLGAVPDHPDLMWARAGLLEAAGDIDGAIAIYDALYEKNPNSTVVANNLASLLATYRADQPEMLAQATTVSRRLVGTDVPAFMDTYGWILHLNGQDAEALPYLEDAAAAMPDDPVVQIHLGLVQEGAGKAQAALAQLRKALTIKGGDPESAPRQAARAAIARIESGAAPSGAAPADTGTTPAAPAASDAASSASSPAASGSAPPVTPPGAAPTDAAATPAEPRQ</sequence>
<evidence type="ECO:0000256" key="3">
    <source>
        <dbReference type="SAM" id="MobiDB-lite"/>
    </source>
</evidence>
<evidence type="ECO:0000256" key="2">
    <source>
        <dbReference type="ARBA" id="ARBA00022803"/>
    </source>
</evidence>
<dbReference type="Pfam" id="PF13432">
    <property type="entry name" value="TPR_16"/>
    <property type="match status" value="2"/>
</dbReference>
<comment type="caution">
    <text evidence="5">The sequence shown here is derived from an EMBL/GenBank/DDBJ whole genome shotgun (WGS) entry which is preliminary data.</text>
</comment>
<protein>
    <submittedName>
        <fullName evidence="5">Tetratricopeptide repeat protein</fullName>
    </submittedName>
</protein>
<evidence type="ECO:0000256" key="4">
    <source>
        <dbReference type="SAM" id="SignalP"/>
    </source>
</evidence>